<proteinExistence type="predicted"/>
<dbReference type="InterPro" id="IPR005829">
    <property type="entry name" value="Sugar_transporter_CS"/>
</dbReference>
<feature type="transmembrane region" description="Helical" evidence="5">
    <location>
        <begin position="196"/>
        <end position="219"/>
    </location>
</feature>
<dbReference type="Proteomes" id="UP000001593">
    <property type="component" value="Unassembled WGS sequence"/>
</dbReference>
<dbReference type="PhylomeDB" id="A7S3A3"/>
<evidence type="ECO:0000256" key="3">
    <source>
        <dbReference type="ARBA" id="ARBA00022989"/>
    </source>
</evidence>
<evidence type="ECO:0000313" key="8">
    <source>
        <dbReference type="Proteomes" id="UP000001593"/>
    </source>
</evidence>
<evidence type="ECO:0000256" key="5">
    <source>
        <dbReference type="SAM" id="Phobius"/>
    </source>
</evidence>
<reference evidence="7 8" key="1">
    <citation type="journal article" date="2007" name="Science">
        <title>Sea anemone genome reveals ancestral eumetazoan gene repertoire and genomic organization.</title>
        <authorList>
            <person name="Putnam N.H."/>
            <person name="Srivastava M."/>
            <person name="Hellsten U."/>
            <person name="Dirks B."/>
            <person name="Chapman J."/>
            <person name="Salamov A."/>
            <person name="Terry A."/>
            <person name="Shapiro H."/>
            <person name="Lindquist E."/>
            <person name="Kapitonov V.V."/>
            <person name="Jurka J."/>
            <person name="Genikhovich G."/>
            <person name="Grigoriev I.V."/>
            <person name="Lucas S.M."/>
            <person name="Steele R.E."/>
            <person name="Finnerty J.R."/>
            <person name="Technau U."/>
            <person name="Martindale M.Q."/>
            <person name="Rokhsar D.S."/>
        </authorList>
    </citation>
    <scope>NUCLEOTIDE SEQUENCE [LARGE SCALE GENOMIC DNA]</scope>
    <source>
        <strain evidence="8">CH2 X CH6</strain>
    </source>
</reference>
<dbReference type="EMBL" id="DS469572">
    <property type="protein sequence ID" value="EDO41816.1"/>
    <property type="molecule type" value="Genomic_DNA"/>
</dbReference>
<feature type="transmembrane region" description="Helical" evidence="5">
    <location>
        <begin position="345"/>
        <end position="365"/>
    </location>
</feature>
<evidence type="ECO:0000256" key="4">
    <source>
        <dbReference type="ARBA" id="ARBA00023136"/>
    </source>
</evidence>
<evidence type="ECO:0000259" key="6">
    <source>
        <dbReference type="PROSITE" id="PS50850"/>
    </source>
</evidence>
<organism evidence="7 8">
    <name type="scientific">Nematostella vectensis</name>
    <name type="common">Starlet sea anemone</name>
    <dbReference type="NCBI Taxonomy" id="45351"/>
    <lineage>
        <taxon>Eukaryota</taxon>
        <taxon>Metazoa</taxon>
        <taxon>Cnidaria</taxon>
        <taxon>Anthozoa</taxon>
        <taxon>Hexacorallia</taxon>
        <taxon>Actiniaria</taxon>
        <taxon>Edwardsiidae</taxon>
        <taxon>Nematostella</taxon>
    </lineage>
</organism>
<dbReference type="Gene3D" id="1.20.1250.20">
    <property type="entry name" value="MFS general substrate transporter like domains"/>
    <property type="match status" value="1"/>
</dbReference>
<feature type="transmembrane region" description="Helical" evidence="5">
    <location>
        <begin position="225"/>
        <end position="243"/>
    </location>
</feature>
<feature type="transmembrane region" description="Helical" evidence="5">
    <location>
        <begin position="318"/>
        <end position="339"/>
    </location>
</feature>
<feature type="transmembrane region" description="Helical" evidence="5">
    <location>
        <begin position="139"/>
        <end position="156"/>
    </location>
</feature>
<dbReference type="AlphaFoldDB" id="A7S3A3"/>
<comment type="subcellular location">
    <subcellularLocation>
        <location evidence="1">Membrane</location>
        <topology evidence="1">Multi-pass membrane protein</topology>
    </subcellularLocation>
</comment>
<evidence type="ECO:0000256" key="1">
    <source>
        <dbReference type="ARBA" id="ARBA00004141"/>
    </source>
</evidence>
<name>A7S3A3_NEMVE</name>
<feature type="transmembrane region" description="Helical" evidence="5">
    <location>
        <begin position="463"/>
        <end position="486"/>
    </location>
</feature>
<gene>
    <name evidence="7" type="ORF">NEMVEDRAFT_v1g165915</name>
</gene>
<protein>
    <recommendedName>
        <fullName evidence="6">Major facilitator superfamily (MFS) profile domain-containing protein</fullName>
    </recommendedName>
</protein>
<evidence type="ECO:0000313" key="7">
    <source>
        <dbReference type="EMBL" id="EDO41816.1"/>
    </source>
</evidence>
<accession>A7S3A3</accession>
<dbReference type="Pfam" id="PF00083">
    <property type="entry name" value="Sugar_tr"/>
    <property type="match status" value="1"/>
</dbReference>
<dbReference type="InterPro" id="IPR020846">
    <property type="entry name" value="MFS_dom"/>
</dbReference>
<keyword evidence="3 5" id="KW-1133">Transmembrane helix</keyword>
<dbReference type="GO" id="GO:0016020">
    <property type="term" value="C:membrane"/>
    <property type="evidence" value="ECO:0007669"/>
    <property type="project" value="UniProtKB-SubCell"/>
</dbReference>
<dbReference type="eggNOG" id="KOG0255">
    <property type="taxonomic scope" value="Eukaryota"/>
</dbReference>
<dbReference type="PANTHER" id="PTHR24064">
    <property type="entry name" value="SOLUTE CARRIER FAMILY 22 MEMBER"/>
    <property type="match status" value="1"/>
</dbReference>
<feature type="transmembrane region" description="Helical" evidence="5">
    <location>
        <begin position="34"/>
        <end position="54"/>
    </location>
</feature>
<evidence type="ECO:0000256" key="2">
    <source>
        <dbReference type="ARBA" id="ARBA00022692"/>
    </source>
</evidence>
<keyword evidence="2 5" id="KW-0812">Transmembrane</keyword>
<dbReference type="PROSITE" id="PS50850">
    <property type="entry name" value="MFS"/>
    <property type="match status" value="1"/>
</dbReference>
<dbReference type="InterPro" id="IPR036259">
    <property type="entry name" value="MFS_trans_sf"/>
</dbReference>
<dbReference type="SUPFAM" id="SSF103473">
    <property type="entry name" value="MFS general substrate transporter"/>
    <property type="match status" value="1"/>
</dbReference>
<keyword evidence="8" id="KW-1185">Reference proteome</keyword>
<feature type="domain" description="Major facilitator superfamily (MFS) profile" evidence="6">
    <location>
        <begin position="36"/>
        <end position="491"/>
    </location>
</feature>
<dbReference type="HOGENOM" id="CLU_001265_33_5_1"/>
<feature type="transmembrane region" description="Helical" evidence="5">
    <location>
        <begin position="162"/>
        <end position="184"/>
    </location>
</feature>
<dbReference type="PROSITE" id="PS00216">
    <property type="entry name" value="SUGAR_TRANSPORT_1"/>
    <property type="match status" value="1"/>
</dbReference>
<dbReference type="STRING" id="45351.A7S3A3"/>
<dbReference type="InterPro" id="IPR005828">
    <property type="entry name" value="MFS_sugar_transport-like"/>
</dbReference>
<dbReference type="InParanoid" id="A7S3A3"/>
<dbReference type="GO" id="GO:0022857">
    <property type="term" value="F:transmembrane transporter activity"/>
    <property type="evidence" value="ECO:0007669"/>
    <property type="project" value="InterPro"/>
</dbReference>
<keyword evidence="4 5" id="KW-0472">Membrane</keyword>
<feature type="transmembrane region" description="Helical" evidence="5">
    <location>
        <begin position="106"/>
        <end position="127"/>
    </location>
</feature>
<sequence>MADENCAEPLTTQKRHCHYDDVFKHIRSFGRVQILLYLSMSFLVTLMAMQYGLLVFAMGPPRFYCADVNSTCPEDNVCCANCTTYAYEEGQFTSTVTEWDLLCDRAYLAATIQSCYFAGMFFGAITGGWLSDNFGRKPTMFIGVGVMALVSLGSSFSDAISLLSLLRFVIGFFQMVLNVTYFVYAIEILGPKYRTLGGQLCSLFWLFGYSTTAVFAFFIRDWRMLIVAVSIPGLLFVLLWKIFPASPRWLIAHNRLDEAHSILLKFGSRDSKPIDEQALRELIEDVRRDQLERHKMDDKRYTMMDLVRTPKLRKRSFILFYTWVVCAIVHFGFFLYVTSLTGNLYSNYVIMNVITFPKALGFIYVMNKVLSKSSVISVRVTGESSVTTESVLGKSSVTTEIFAMLGKSFMSAQFLNAFLYGTELFPTVVRLVTSNAIGCGTMTSRLGGMLTPYIAMLGQLPNYGVYVPATIFGVLTLVGAIMSLWLPETLFAKLSQTVEEAEAAKEDFSIICWGHHKRRKREAEDLGDDYIKDTEI</sequence>